<evidence type="ECO:0000313" key="2">
    <source>
        <dbReference type="Proteomes" id="UP000288675"/>
    </source>
</evidence>
<dbReference type="EMBL" id="CP035232">
    <property type="protein sequence ID" value="QAT64446.1"/>
    <property type="molecule type" value="Genomic_DNA"/>
</dbReference>
<gene>
    <name evidence="1" type="ORF">EQZ20_05680</name>
</gene>
<dbReference type="Proteomes" id="UP000288675">
    <property type="component" value="Chromosome"/>
</dbReference>
<protein>
    <submittedName>
        <fullName evidence="1">Uncharacterized protein</fullName>
    </submittedName>
</protein>
<sequence length="123" mass="14265">MNLKIQIAAEKDVPAFHQLQIEAFWEYRFPGVPSSALTETAETLKTALQTGARRFMFWRRRSARFGKIAIAAMEKRCGKYERRPLRDAFSAADFFDKLGDFAVNDYIEQMVKRGVVKIDHDFL</sequence>
<organism evidence="1 2">
    <name type="scientific">Bacillus glycinifermentans</name>
    <dbReference type="NCBI Taxonomy" id="1664069"/>
    <lineage>
        <taxon>Bacteria</taxon>
        <taxon>Bacillati</taxon>
        <taxon>Bacillota</taxon>
        <taxon>Bacilli</taxon>
        <taxon>Bacillales</taxon>
        <taxon>Bacillaceae</taxon>
        <taxon>Bacillus</taxon>
    </lineage>
</organism>
<dbReference type="KEGG" id="bgy:BGLY_1068"/>
<proteinExistence type="predicted"/>
<reference evidence="1 2" key="1">
    <citation type="submission" date="2019-01" db="EMBL/GenBank/DDBJ databases">
        <title>Genome sequence of Bacillus glycinifermentans SRCM103574.</title>
        <authorList>
            <person name="Kong H.-J."/>
            <person name="Jeong S.-Y."/>
            <person name="Jeong D.-Y."/>
        </authorList>
    </citation>
    <scope>NUCLEOTIDE SEQUENCE [LARGE SCALE GENOMIC DNA]</scope>
    <source>
        <strain evidence="1 2">SRCM103574</strain>
    </source>
</reference>
<dbReference type="AlphaFoldDB" id="A0AAJ3YWM9"/>
<dbReference type="RefSeq" id="WP_128747939.1">
    <property type="nucleotide sequence ID" value="NZ_CP035232.1"/>
</dbReference>
<name>A0AAJ3YWM9_9BACI</name>
<accession>A0AAJ3YWM9</accession>
<dbReference type="GeneID" id="82852170"/>
<evidence type="ECO:0000313" key="1">
    <source>
        <dbReference type="EMBL" id="QAT64446.1"/>
    </source>
</evidence>